<organism evidence="2 3">
    <name type="scientific">Microbulbifer marinus</name>
    <dbReference type="NCBI Taxonomy" id="658218"/>
    <lineage>
        <taxon>Bacteria</taxon>
        <taxon>Pseudomonadati</taxon>
        <taxon>Pseudomonadota</taxon>
        <taxon>Gammaproteobacteria</taxon>
        <taxon>Cellvibrionales</taxon>
        <taxon>Microbulbiferaceae</taxon>
        <taxon>Microbulbifer</taxon>
    </lineage>
</organism>
<dbReference type="CDD" id="cd04301">
    <property type="entry name" value="NAT_SF"/>
    <property type="match status" value="1"/>
</dbReference>
<dbReference type="STRING" id="658218.SAMN05216562_0758"/>
<protein>
    <submittedName>
        <fullName evidence="2">Acetyltransferase (GNAT) domain-containing protein</fullName>
    </submittedName>
</protein>
<name>A0A1H3WDL7_9GAMM</name>
<dbReference type="EMBL" id="FNQO01000001">
    <property type="protein sequence ID" value="SDZ85060.1"/>
    <property type="molecule type" value="Genomic_DNA"/>
</dbReference>
<accession>A0A1H3WDL7</accession>
<evidence type="ECO:0000259" key="1">
    <source>
        <dbReference type="PROSITE" id="PS51186"/>
    </source>
</evidence>
<dbReference type="PANTHER" id="PTHR43233:SF1">
    <property type="entry name" value="FAMILY N-ACETYLTRANSFERASE, PUTATIVE (AFU_ORTHOLOGUE AFUA_6G03350)-RELATED"/>
    <property type="match status" value="1"/>
</dbReference>
<feature type="domain" description="N-acetyltransferase" evidence="1">
    <location>
        <begin position="3"/>
        <end position="137"/>
    </location>
</feature>
<dbReference type="OrthoDB" id="9775804at2"/>
<dbReference type="Pfam" id="PF13673">
    <property type="entry name" value="Acetyltransf_10"/>
    <property type="match status" value="1"/>
</dbReference>
<dbReference type="InterPro" id="IPR016181">
    <property type="entry name" value="Acyl_CoA_acyltransferase"/>
</dbReference>
<dbReference type="AlphaFoldDB" id="A0A1H3WDL7"/>
<keyword evidence="2" id="KW-0808">Transferase</keyword>
<dbReference type="Proteomes" id="UP000198658">
    <property type="component" value="Unassembled WGS sequence"/>
</dbReference>
<dbReference type="PROSITE" id="PS51186">
    <property type="entry name" value="GNAT"/>
    <property type="match status" value="1"/>
</dbReference>
<dbReference type="PANTHER" id="PTHR43233">
    <property type="entry name" value="FAMILY N-ACETYLTRANSFERASE, PUTATIVE (AFU_ORTHOLOGUE AFUA_6G03350)-RELATED"/>
    <property type="match status" value="1"/>
</dbReference>
<gene>
    <name evidence="2" type="ORF">SAMN05216562_0758</name>
</gene>
<evidence type="ECO:0000313" key="2">
    <source>
        <dbReference type="EMBL" id="SDZ85060.1"/>
    </source>
</evidence>
<dbReference type="InterPro" id="IPR000182">
    <property type="entry name" value="GNAT_dom"/>
</dbReference>
<dbReference type="RefSeq" id="WP_091385304.1">
    <property type="nucleotide sequence ID" value="NZ_FNQO01000001.1"/>
</dbReference>
<evidence type="ECO:0000313" key="3">
    <source>
        <dbReference type="Proteomes" id="UP000198658"/>
    </source>
</evidence>
<sequence length="137" mass="15644">MSIEYRINHPISAQQFIELLRHSTLAERRPVDDLDCMQGMVDHGNLSVTAWSGEQLVGIARSVTDFHYCCYLSDLAVHRDFQRLGIGRRLQALTQRQLGSRCKLILLAAPAANDYYPRLGYSSNPRCWILEPDQPLE</sequence>
<dbReference type="InterPro" id="IPR053144">
    <property type="entry name" value="Acetyltransferase_Butenolide"/>
</dbReference>
<dbReference type="SUPFAM" id="SSF55729">
    <property type="entry name" value="Acyl-CoA N-acyltransferases (Nat)"/>
    <property type="match status" value="1"/>
</dbReference>
<keyword evidence="3" id="KW-1185">Reference proteome</keyword>
<proteinExistence type="predicted"/>
<reference evidence="3" key="1">
    <citation type="submission" date="2016-10" db="EMBL/GenBank/DDBJ databases">
        <authorList>
            <person name="Varghese N."/>
            <person name="Submissions S."/>
        </authorList>
    </citation>
    <scope>NUCLEOTIDE SEQUENCE [LARGE SCALE GENOMIC DNA]</scope>
    <source>
        <strain evidence="3">CGMCC 1.10657</strain>
    </source>
</reference>
<dbReference type="Gene3D" id="3.40.630.30">
    <property type="match status" value="1"/>
</dbReference>
<dbReference type="GO" id="GO:0016747">
    <property type="term" value="F:acyltransferase activity, transferring groups other than amino-acyl groups"/>
    <property type="evidence" value="ECO:0007669"/>
    <property type="project" value="InterPro"/>
</dbReference>